<feature type="signal peptide" evidence="2">
    <location>
        <begin position="1"/>
        <end position="24"/>
    </location>
</feature>
<dbReference type="EMBL" id="AP024718">
    <property type="protein sequence ID" value="BCX89838.1"/>
    <property type="molecule type" value="Genomic_DNA"/>
</dbReference>
<accession>A0AAU9CTT5</accession>
<sequence length="101" mass="10709">MLRGAILITVLTLGWLPLSPAAVAPEAARPLQQVTLTVKNMSCAMCKYTVENALKQVEGVQSAKVDMARGTAEVVFDPARVSPERLAQAVSDAGYPAAVKR</sequence>
<dbReference type="KEGG" id="meiy:MIN45_P2211"/>
<feature type="chain" id="PRO_5043549500" evidence="2">
    <location>
        <begin position="25"/>
        <end position="101"/>
    </location>
</feature>
<dbReference type="Pfam" id="PF00403">
    <property type="entry name" value="HMA"/>
    <property type="match status" value="1"/>
</dbReference>
<evidence type="ECO:0000313" key="4">
    <source>
        <dbReference type="EMBL" id="BCX89838.1"/>
    </source>
</evidence>
<dbReference type="AlphaFoldDB" id="A0AAU9CTT5"/>
<evidence type="ECO:0000313" key="5">
    <source>
        <dbReference type="Proteomes" id="UP001321450"/>
    </source>
</evidence>
<feature type="domain" description="HMA" evidence="3">
    <location>
        <begin position="32"/>
        <end position="98"/>
    </location>
</feature>
<name>A0AAU9CTT5_9GAMM</name>
<dbReference type="InterPro" id="IPR036163">
    <property type="entry name" value="HMA_dom_sf"/>
</dbReference>
<dbReference type="PROSITE" id="PS50846">
    <property type="entry name" value="HMA_2"/>
    <property type="match status" value="1"/>
</dbReference>
<organism evidence="4 5">
    <name type="scientific">Methylomarinovum tepidoasis</name>
    <dbReference type="NCBI Taxonomy" id="2840183"/>
    <lineage>
        <taxon>Bacteria</taxon>
        <taxon>Pseudomonadati</taxon>
        <taxon>Pseudomonadota</taxon>
        <taxon>Gammaproteobacteria</taxon>
        <taxon>Methylococcales</taxon>
        <taxon>Methylothermaceae</taxon>
        <taxon>Methylomarinovum</taxon>
    </lineage>
</organism>
<reference evidence="5" key="1">
    <citation type="journal article" date="2024" name="Int. J. Syst. Evol. Microbiol.">
        <title>Methylomarinovum tepidoasis sp. nov., a moderately thermophilic methanotroph of the family Methylothermaceae isolated from a deep-sea hydrothermal field.</title>
        <authorList>
            <person name="Hirayama H."/>
            <person name="Takaki Y."/>
            <person name="Abe M."/>
            <person name="Miyazaki M."/>
            <person name="Uematsu K."/>
            <person name="Matsui Y."/>
            <person name="Takai K."/>
        </authorList>
    </citation>
    <scope>NUCLEOTIDE SEQUENCE [LARGE SCALE GENOMIC DNA]</scope>
    <source>
        <strain evidence="5">IN45</strain>
    </source>
</reference>
<dbReference type="PANTHER" id="PTHR46594:SF4">
    <property type="entry name" value="P-TYPE CATION-TRANSPORTING ATPASE"/>
    <property type="match status" value="1"/>
</dbReference>
<dbReference type="Gene3D" id="3.30.70.100">
    <property type="match status" value="1"/>
</dbReference>
<dbReference type="RefSeq" id="WP_286292398.1">
    <property type="nucleotide sequence ID" value="NZ_AP024718.1"/>
</dbReference>
<dbReference type="InterPro" id="IPR001802">
    <property type="entry name" value="MerP/CopZ"/>
</dbReference>
<dbReference type="PRINTS" id="PR00946">
    <property type="entry name" value="HGSCAVENGER"/>
</dbReference>
<evidence type="ECO:0000256" key="1">
    <source>
        <dbReference type="ARBA" id="ARBA00022723"/>
    </source>
</evidence>
<keyword evidence="2" id="KW-0732">Signal</keyword>
<protein>
    <submittedName>
        <fullName evidence="4">Periplasmic mercuric ion binding protein</fullName>
    </submittedName>
</protein>
<evidence type="ECO:0000259" key="3">
    <source>
        <dbReference type="PROSITE" id="PS50846"/>
    </source>
</evidence>
<dbReference type="InterPro" id="IPR006121">
    <property type="entry name" value="HMA_dom"/>
</dbReference>
<dbReference type="PANTHER" id="PTHR46594">
    <property type="entry name" value="P-TYPE CATION-TRANSPORTING ATPASE"/>
    <property type="match status" value="1"/>
</dbReference>
<evidence type="ECO:0000256" key="2">
    <source>
        <dbReference type="SAM" id="SignalP"/>
    </source>
</evidence>
<dbReference type="GO" id="GO:0046872">
    <property type="term" value="F:metal ion binding"/>
    <property type="evidence" value="ECO:0007669"/>
    <property type="project" value="UniProtKB-KW"/>
</dbReference>
<dbReference type="FunFam" id="3.30.70.100:FF:000001">
    <property type="entry name" value="ATPase copper transporting beta"/>
    <property type="match status" value="1"/>
</dbReference>
<keyword evidence="5" id="KW-1185">Reference proteome</keyword>
<proteinExistence type="predicted"/>
<gene>
    <name evidence="4" type="ORF">MIN45_P2211</name>
</gene>
<keyword evidence="1" id="KW-0479">Metal-binding</keyword>
<dbReference type="CDD" id="cd00371">
    <property type="entry name" value="HMA"/>
    <property type="match status" value="1"/>
</dbReference>
<dbReference type="SUPFAM" id="SSF55008">
    <property type="entry name" value="HMA, heavy metal-associated domain"/>
    <property type="match status" value="1"/>
</dbReference>
<dbReference type="Proteomes" id="UP001321450">
    <property type="component" value="Chromosome"/>
</dbReference>